<dbReference type="InterPro" id="IPR005645">
    <property type="entry name" value="FSH-like_dom"/>
</dbReference>
<dbReference type="Gene3D" id="3.40.50.1820">
    <property type="entry name" value="alpha/beta hydrolase"/>
    <property type="match status" value="1"/>
</dbReference>
<dbReference type="Proteomes" id="UP000054144">
    <property type="component" value="Unassembled WGS sequence"/>
</dbReference>
<evidence type="ECO:0000313" key="4">
    <source>
        <dbReference type="EMBL" id="KIY46062.1"/>
    </source>
</evidence>
<dbReference type="InterPro" id="IPR029058">
    <property type="entry name" value="AB_hydrolase_fold"/>
</dbReference>
<keyword evidence="5" id="KW-1185">Reference proteome</keyword>
<dbReference type="OrthoDB" id="2094269at2759"/>
<evidence type="ECO:0000256" key="1">
    <source>
        <dbReference type="ARBA" id="ARBA00022801"/>
    </source>
</evidence>
<dbReference type="EMBL" id="KN882043">
    <property type="protein sequence ID" value="KIY46062.1"/>
    <property type="molecule type" value="Genomic_DNA"/>
</dbReference>
<reference evidence="4 5" key="1">
    <citation type="journal article" date="2015" name="Fungal Genet. Biol.">
        <title>Evolution of novel wood decay mechanisms in Agaricales revealed by the genome sequences of Fistulina hepatica and Cylindrobasidium torrendii.</title>
        <authorList>
            <person name="Floudas D."/>
            <person name="Held B.W."/>
            <person name="Riley R."/>
            <person name="Nagy L.G."/>
            <person name="Koehler G."/>
            <person name="Ransdell A.S."/>
            <person name="Younus H."/>
            <person name="Chow J."/>
            <person name="Chiniquy J."/>
            <person name="Lipzen A."/>
            <person name="Tritt A."/>
            <person name="Sun H."/>
            <person name="Haridas S."/>
            <person name="LaButti K."/>
            <person name="Ohm R.A."/>
            <person name="Kues U."/>
            <person name="Blanchette R.A."/>
            <person name="Grigoriev I.V."/>
            <person name="Minto R.E."/>
            <person name="Hibbett D.S."/>
        </authorList>
    </citation>
    <scope>NUCLEOTIDE SEQUENCE [LARGE SCALE GENOMIC DNA]</scope>
    <source>
        <strain evidence="4 5">ATCC 64428</strain>
    </source>
</reference>
<feature type="region of interest" description="Disordered" evidence="2">
    <location>
        <begin position="227"/>
        <end position="252"/>
    </location>
</feature>
<proteinExistence type="predicted"/>
<dbReference type="GO" id="GO:0016787">
    <property type="term" value="F:hydrolase activity"/>
    <property type="evidence" value="ECO:0007669"/>
    <property type="project" value="UniProtKB-KW"/>
</dbReference>
<dbReference type="GO" id="GO:0005634">
    <property type="term" value="C:nucleus"/>
    <property type="evidence" value="ECO:0007669"/>
    <property type="project" value="TreeGrafter"/>
</dbReference>
<feature type="domain" description="Serine hydrolase" evidence="3">
    <location>
        <begin position="5"/>
        <end position="217"/>
    </location>
</feature>
<evidence type="ECO:0000256" key="2">
    <source>
        <dbReference type="SAM" id="MobiDB-lite"/>
    </source>
</evidence>
<accession>A0A0D7A4W3</accession>
<dbReference type="PANTHER" id="PTHR48070">
    <property type="entry name" value="ESTERASE OVCA2"/>
    <property type="match status" value="1"/>
</dbReference>
<name>A0A0D7A4W3_9AGAR</name>
<sequence length="252" mass="27107">MASAVRRILVLHGYAQSGLLLSKRMGALRKACGPKVEFVFLDAPMILQPTDLFGPTLEDLQAAEASGADPALRARGWWTPAPATAVGLDTSLALLRDTLKGSRFNGVFGFSQGAALAALVAALLERPEVYPPFLVDGKPPHPPFEFCVAVSGFRVKDPLAATIDQGSYTTPTLHLMGRNDVVVVAERSQTLIDISQNKQVVIHDGGHFVPLKTQWRKWLAEYLKDHTTTLPPPKDSPDISSEATESGTATPS</sequence>
<evidence type="ECO:0000259" key="3">
    <source>
        <dbReference type="Pfam" id="PF03959"/>
    </source>
</evidence>
<dbReference type="SUPFAM" id="SSF53474">
    <property type="entry name" value="alpha/beta-Hydrolases"/>
    <property type="match status" value="1"/>
</dbReference>
<organism evidence="4 5">
    <name type="scientific">Fistulina hepatica ATCC 64428</name>
    <dbReference type="NCBI Taxonomy" id="1128425"/>
    <lineage>
        <taxon>Eukaryota</taxon>
        <taxon>Fungi</taxon>
        <taxon>Dikarya</taxon>
        <taxon>Basidiomycota</taxon>
        <taxon>Agaricomycotina</taxon>
        <taxon>Agaricomycetes</taxon>
        <taxon>Agaricomycetidae</taxon>
        <taxon>Agaricales</taxon>
        <taxon>Fistulinaceae</taxon>
        <taxon>Fistulina</taxon>
    </lineage>
</organism>
<feature type="compositionally biased region" description="Polar residues" evidence="2">
    <location>
        <begin position="238"/>
        <end position="252"/>
    </location>
</feature>
<protein>
    <submittedName>
        <fullName evidence="4">FSH1-domain-containing protein</fullName>
    </submittedName>
</protein>
<keyword evidence="1" id="KW-0378">Hydrolase</keyword>
<dbReference type="Pfam" id="PF03959">
    <property type="entry name" value="FSH1"/>
    <property type="match status" value="1"/>
</dbReference>
<dbReference type="InterPro" id="IPR050593">
    <property type="entry name" value="LovG"/>
</dbReference>
<evidence type="ECO:0000313" key="5">
    <source>
        <dbReference type="Proteomes" id="UP000054144"/>
    </source>
</evidence>
<dbReference type="GO" id="GO:0005737">
    <property type="term" value="C:cytoplasm"/>
    <property type="evidence" value="ECO:0007669"/>
    <property type="project" value="TreeGrafter"/>
</dbReference>
<dbReference type="AlphaFoldDB" id="A0A0D7A4W3"/>
<dbReference type="PANTHER" id="PTHR48070:SF6">
    <property type="entry name" value="ESTERASE OVCA2"/>
    <property type="match status" value="1"/>
</dbReference>
<gene>
    <name evidence="4" type="ORF">FISHEDRAFT_66551</name>
</gene>